<dbReference type="SUPFAM" id="SSF52833">
    <property type="entry name" value="Thioredoxin-like"/>
    <property type="match status" value="1"/>
</dbReference>
<dbReference type="OrthoDB" id="10257948at2759"/>
<comment type="caution">
    <text evidence="3">The sequence shown here is derived from an EMBL/GenBank/DDBJ whole genome shotgun (WGS) entry which is preliminary data.</text>
</comment>
<feature type="domain" description="Thioredoxin" evidence="2">
    <location>
        <begin position="67"/>
        <end position="155"/>
    </location>
</feature>
<gene>
    <name evidence="3" type="ORF">A3Q56_04399</name>
</gene>
<dbReference type="EMBL" id="LWCA01000555">
    <property type="protein sequence ID" value="OAF67881.1"/>
    <property type="molecule type" value="Genomic_DNA"/>
</dbReference>
<dbReference type="Proteomes" id="UP000078046">
    <property type="component" value="Unassembled WGS sequence"/>
</dbReference>
<evidence type="ECO:0000313" key="3">
    <source>
        <dbReference type="EMBL" id="OAF67881.1"/>
    </source>
</evidence>
<proteinExistence type="predicted"/>
<evidence type="ECO:0000259" key="2">
    <source>
        <dbReference type="Pfam" id="PF00085"/>
    </source>
</evidence>
<dbReference type="InterPro" id="IPR036249">
    <property type="entry name" value="Thioredoxin-like_sf"/>
</dbReference>
<protein>
    <recommendedName>
        <fullName evidence="1">Thioredoxin domain-containing protein 9</fullName>
    </recommendedName>
</protein>
<dbReference type="Gene3D" id="3.40.30.10">
    <property type="entry name" value="Glutaredoxin"/>
    <property type="match status" value="1"/>
</dbReference>
<keyword evidence="4" id="KW-1185">Reference proteome</keyword>
<dbReference type="Pfam" id="PF00085">
    <property type="entry name" value="Thioredoxin"/>
    <property type="match status" value="1"/>
</dbReference>
<evidence type="ECO:0000256" key="1">
    <source>
        <dbReference type="ARBA" id="ARBA00026148"/>
    </source>
</evidence>
<evidence type="ECO:0000313" key="4">
    <source>
        <dbReference type="Proteomes" id="UP000078046"/>
    </source>
</evidence>
<reference evidence="3 4" key="1">
    <citation type="submission" date="2016-04" db="EMBL/GenBank/DDBJ databases">
        <title>The genome of Intoshia linei affirms orthonectids as highly simplified spiralians.</title>
        <authorList>
            <person name="Mikhailov K.V."/>
            <person name="Slusarev G.S."/>
            <person name="Nikitin M.A."/>
            <person name="Logacheva M.D."/>
            <person name="Penin A."/>
            <person name="Aleoshin V."/>
            <person name="Panchin Y.V."/>
        </authorList>
    </citation>
    <scope>NUCLEOTIDE SEQUENCE [LARGE SCALE GENOMIC DNA]</scope>
    <source>
        <strain evidence="3">Intl2013</strain>
        <tissue evidence="3">Whole animal</tissue>
    </source>
</reference>
<dbReference type="AlphaFoldDB" id="A0A177B2P6"/>
<name>A0A177B2P6_9BILA</name>
<dbReference type="InterPro" id="IPR013766">
    <property type="entry name" value="Thioredoxin_domain"/>
</dbReference>
<sequence length="211" mass="24940">MEKLIESQIARTLEQVEQQVDSELNKLEKLPDDDELEILRKHRLRDMKRKEALKQKWAINGHGEYIEIDESDFFRVVKASERVVIHFYRNDTFNCKIMDKHLKLLAQKHLETRFVKINADRANFLTTRFKINIVPRISMCKDELIFAHIVGTKPYGETEDFKTEMVEWKFGKHEVIFYKGNLAVPPTEQKKFNLSRIQNRNVTGSDSDLSD</sequence>
<dbReference type="PANTHER" id="PTHR21148">
    <property type="entry name" value="THIOREDOXIN DOMAIN-CONTAINING PROTEIN 9"/>
    <property type="match status" value="1"/>
</dbReference>
<organism evidence="3 4">
    <name type="scientific">Intoshia linei</name>
    <dbReference type="NCBI Taxonomy" id="1819745"/>
    <lineage>
        <taxon>Eukaryota</taxon>
        <taxon>Metazoa</taxon>
        <taxon>Spiralia</taxon>
        <taxon>Lophotrochozoa</taxon>
        <taxon>Mesozoa</taxon>
        <taxon>Orthonectida</taxon>
        <taxon>Rhopaluridae</taxon>
        <taxon>Intoshia</taxon>
    </lineage>
</organism>
<accession>A0A177B2P6</accession>